<evidence type="ECO:0000256" key="2">
    <source>
        <dbReference type="ARBA" id="ARBA00022771"/>
    </source>
</evidence>
<keyword evidence="8" id="KW-1185">Reference proteome</keyword>
<evidence type="ECO:0000256" key="5">
    <source>
        <dbReference type="SAM" id="MobiDB-lite"/>
    </source>
</evidence>
<dbReference type="GO" id="GO:0008270">
    <property type="term" value="F:zinc ion binding"/>
    <property type="evidence" value="ECO:0007669"/>
    <property type="project" value="UniProtKB-KW"/>
</dbReference>
<dbReference type="InterPro" id="IPR003656">
    <property type="entry name" value="Znf_BED"/>
</dbReference>
<name>A0A8T2Q0C0_CERRI</name>
<keyword evidence="3" id="KW-0862">Zinc</keyword>
<protein>
    <recommendedName>
        <fullName evidence="6">BED-type domain-containing protein</fullName>
    </recommendedName>
</protein>
<evidence type="ECO:0000256" key="4">
    <source>
        <dbReference type="PROSITE-ProRule" id="PRU00027"/>
    </source>
</evidence>
<sequence length="584" mass="66648">MPRAMSNVWDAYTVTHVLASGSSASGSGTRRWACKYCGKSFSTTTTRLISHVSGVGGGGIFACEKVPPEIAEAIKNEHRLAQQGKEARRREMEATYVELMDDVDPSHSEASQRARTVSQRDEEDESTSPSCHPPPMQRPKQGSLHSSMLSSALQKQRQKVVEIEIERCILQCNLSFNVVRTDAWRRMVKIIAQVGPCDDWHGVEYNRLRGPMLDEEKDRIEVQLEPIRLGWKTYGCSIISDGWSDTRRLHIINILVSSYLCTYFLRAIDASRAGVRITGDFIFEHIKTAILEIGVENVVQVIIDNASNCKRMGKMVEKEFPSIVWTPCASHCLDLLFEDIGKLSWLAPLVSDAKRIVTFIRKNHLALAIFRCHSLVDMIRPVDTRFAYIYMVFHRLHEVSNVLRISAIDHRWISMHTANTELARYVQRKVLDDVFCADIAALVPVLRYIYIVLCIVDKEGSTLGLVYHMYTTMREAISSSTTLSLDRFFLCVYCSVFILYSFIEHDIIDLVDARWRTLCRPIHGFSALLYPFFKGPTLWAQTMVGLERVPNAYEAYGTFCTKRTFQKMFGTLSKFFFSRKQKLI</sequence>
<evidence type="ECO:0000256" key="1">
    <source>
        <dbReference type="ARBA" id="ARBA00022723"/>
    </source>
</evidence>
<feature type="domain" description="BED-type" evidence="6">
    <location>
        <begin position="3"/>
        <end position="70"/>
    </location>
</feature>
<evidence type="ECO:0000313" key="8">
    <source>
        <dbReference type="Proteomes" id="UP000825935"/>
    </source>
</evidence>
<accession>A0A8T2Q0C0</accession>
<gene>
    <name evidence="7" type="ORF">KP509_39G033300</name>
</gene>
<evidence type="ECO:0000259" key="6">
    <source>
        <dbReference type="PROSITE" id="PS50808"/>
    </source>
</evidence>
<dbReference type="Proteomes" id="UP000825935">
    <property type="component" value="Chromosome 39"/>
</dbReference>
<feature type="region of interest" description="Disordered" evidence="5">
    <location>
        <begin position="100"/>
        <end position="149"/>
    </location>
</feature>
<dbReference type="AlphaFoldDB" id="A0A8T2Q0C0"/>
<proteinExistence type="predicted"/>
<keyword evidence="1" id="KW-0479">Metal-binding</keyword>
<dbReference type="PANTHER" id="PTHR32166:SF123">
    <property type="entry name" value="BED-TYPE DOMAIN-CONTAINING PROTEIN"/>
    <property type="match status" value="1"/>
</dbReference>
<comment type="caution">
    <text evidence="7">The sequence shown here is derived from an EMBL/GenBank/DDBJ whole genome shotgun (WGS) entry which is preliminary data.</text>
</comment>
<dbReference type="GO" id="GO:0003677">
    <property type="term" value="F:DNA binding"/>
    <property type="evidence" value="ECO:0007669"/>
    <property type="project" value="InterPro"/>
</dbReference>
<dbReference type="PANTHER" id="PTHR32166">
    <property type="entry name" value="OSJNBA0013A04.12 PROTEIN"/>
    <property type="match status" value="1"/>
</dbReference>
<dbReference type="InterPro" id="IPR007021">
    <property type="entry name" value="DUF659"/>
</dbReference>
<reference evidence="7" key="1">
    <citation type="submission" date="2021-08" db="EMBL/GenBank/DDBJ databases">
        <title>WGS assembly of Ceratopteris richardii.</title>
        <authorList>
            <person name="Marchant D.B."/>
            <person name="Chen G."/>
            <person name="Jenkins J."/>
            <person name="Shu S."/>
            <person name="Leebens-Mack J."/>
            <person name="Grimwood J."/>
            <person name="Schmutz J."/>
            <person name="Soltis P."/>
            <person name="Soltis D."/>
            <person name="Chen Z.-H."/>
        </authorList>
    </citation>
    <scope>NUCLEOTIDE SEQUENCE</scope>
    <source>
        <strain evidence="7">Whitten #5841</strain>
        <tissue evidence="7">Leaf</tissue>
    </source>
</reference>
<evidence type="ECO:0000256" key="3">
    <source>
        <dbReference type="ARBA" id="ARBA00022833"/>
    </source>
</evidence>
<dbReference type="EMBL" id="CM035444">
    <property type="protein sequence ID" value="KAH7277076.1"/>
    <property type="molecule type" value="Genomic_DNA"/>
</dbReference>
<dbReference type="OrthoDB" id="2442898at2759"/>
<dbReference type="Pfam" id="PF04937">
    <property type="entry name" value="DUF659"/>
    <property type="match status" value="1"/>
</dbReference>
<dbReference type="SUPFAM" id="SSF53098">
    <property type="entry name" value="Ribonuclease H-like"/>
    <property type="match status" value="1"/>
</dbReference>
<keyword evidence="2 4" id="KW-0863">Zinc-finger</keyword>
<organism evidence="7 8">
    <name type="scientific">Ceratopteris richardii</name>
    <name type="common">Triangle waterfern</name>
    <dbReference type="NCBI Taxonomy" id="49495"/>
    <lineage>
        <taxon>Eukaryota</taxon>
        <taxon>Viridiplantae</taxon>
        <taxon>Streptophyta</taxon>
        <taxon>Embryophyta</taxon>
        <taxon>Tracheophyta</taxon>
        <taxon>Polypodiopsida</taxon>
        <taxon>Polypodiidae</taxon>
        <taxon>Polypodiales</taxon>
        <taxon>Pteridineae</taxon>
        <taxon>Pteridaceae</taxon>
        <taxon>Parkerioideae</taxon>
        <taxon>Ceratopteris</taxon>
    </lineage>
</organism>
<dbReference type="InterPro" id="IPR012337">
    <property type="entry name" value="RNaseH-like_sf"/>
</dbReference>
<dbReference type="PROSITE" id="PS50808">
    <property type="entry name" value="ZF_BED"/>
    <property type="match status" value="1"/>
</dbReference>
<evidence type="ECO:0000313" key="7">
    <source>
        <dbReference type="EMBL" id="KAH7277076.1"/>
    </source>
</evidence>
<dbReference type="OMA" id="MHTANTE"/>